<dbReference type="EMBL" id="PKMI01000014">
    <property type="protein sequence ID" value="RBA18373.1"/>
    <property type="molecule type" value="Genomic_DNA"/>
</dbReference>
<dbReference type="PANTHER" id="PTHR21310">
    <property type="entry name" value="AMINOGLYCOSIDE PHOSPHOTRANSFERASE-RELATED-RELATED"/>
    <property type="match status" value="1"/>
</dbReference>
<dbReference type="SUPFAM" id="SSF56112">
    <property type="entry name" value="Protein kinase-like (PK-like)"/>
    <property type="match status" value="1"/>
</dbReference>
<dbReference type="Proteomes" id="UP000251714">
    <property type="component" value="Unassembled WGS sequence"/>
</dbReference>
<dbReference type="InterPro" id="IPR051678">
    <property type="entry name" value="AGP_Transferase"/>
</dbReference>
<reference evidence="2 3" key="1">
    <citation type="submission" date="2017-12" db="EMBL/GenBank/DDBJ databases">
        <title>Genome sequence of the mycotoxigenic crop pathogen Fusarium proliferatum, strain ITEM 2341 from Date Palm.</title>
        <authorList>
            <person name="Almiman B.F."/>
            <person name="Shittu T.A."/>
            <person name="Muthumeenakshi S."/>
            <person name="Baroncelli R."/>
            <person name="Sreenivasaprasada S."/>
        </authorList>
    </citation>
    <scope>NUCLEOTIDE SEQUENCE [LARGE SCALE GENOMIC DNA]</scope>
    <source>
        <strain evidence="2 3">ITEM 2341</strain>
    </source>
</reference>
<dbReference type="AlphaFoldDB" id="A0A365NC37"/>
<dbReference type="InterPro" id="IPR011009">
    <property type="entry name" value="Kinase-like_dom_sf"/>
</dbReference>
<dbReference type="PANTHER" id="PTHR21310:SF15">
    <property type="entry name" value="AMINOGLYCOSIDE PHOSPHOTRANSFERASE DOMAIN-CONTAINING PROTEIN"/>
    <property type="match status" value="1"/>
</dbReference>
<evidence type="ECO:0000313" key="3">
    <source>
        <dbReference type="Proteomes" id="UP000251714"/>
    </source>
</evidence>
<proteinExistence type="predicted"/>
<sequence>MATCGPFASVAEFSDFLVTPIKNCPRPEWVAQYRNQLPDNSSIVFAHADISWENILLEPETGTVTGIIDWEMAGFWPEWWQYRKALYGGRPQGWWVAIVKRIMKDCEAVTEAYMSMEMF</sequence>
<dbReference type="InterPro" id="IPR002575">
    <property type="entry name" value="Aminoglycoside_PTrfase"/>
</dbReference>
<feature type="domain" description="Aminoglycoside phosphotransferase" evidence="1">
    <location>
        <begin position="29"/>
        <end position="75"/>
    </location>
</feature>
<evidence type="ECO:0000259" key="1">
    <source>
        <dbReference type="Pfam" id="PF01636"/>
    </source>
</evidence>
<organism evidence="2 3">
    <name type="scientific">Gibberella intermedia</name>
    <name type="common">Bulb rot disease fungus</name>
    <name type="synonym">Fusarium proliferatum</name>
    <dbReference type="NCBI Taxonomy" id="948311"/>
    <lineage>
        <taxon>Eukaryota</taxon>
        <taxon>Fungi</taxon>
        <taxon>Dikarya</taxon>
        <taxon>Ascomycota</taxon>
        <taxon>Pezizomycotina</taxon>
        <taxon>Sordariomycetes</taxon>
        <taxon>Hypocreomycetidae</taxon>
        <taxon>Hypocreales</taxon>
        <taxon>Nectriaceae</taxon>
        <taxon>Fusarium</taxon>
        <taxon>Fusarium fujikuroi species complex</taxon>
    </lineage>
</organism>
<name>A0A365NC37_GIBIN</name>
<gene>
    <name evidence="2" type="ORF">FPRO05_10668</name>
</gene>
<dbReference type="Pfam" id="PF01636">
    <property type="entry name" value="APH"/>
    <property type="match status" value="1"/>
</dbReference>
<accession>A0A365NC37</accession>
<evidence type="ECO:0000313" key="2">
    <source>
        <dbReference type="EMBL" id="RBA18373.1"/>
    </source>
</evidence>
<comment type="caution">
    <text evidence="2">The sequence shown here is derived from an EMBL/GenBank/DDBJ whole genome shotgun (WGS) entry which is preliminary data.</text>
</comment>
<dbReference type="Gene3D" id="3.90.1200.10">
    <property type="match status" value="1"/>
</dbReference>
<protein>
    <recommendedName>
        <fullName evidence="1">Aminoglycoside phosphotransferase domain-containing protein</fullName>
    </recommendedName>
</protein>